<keyword evidence="3" id="KW-1185">Reference proteome</keyword>
<evidence type="ECO:0000313" key="2">
    <source>
        <dbReference type="EMBL" id="PBK60947.1"/>
    </source>
</evidence>
<accession>A0A2H3B8L5</accession>
<feature type="region of interest" description="Disordered" evidence="1">
    <location>
        <begin position="1"/>
        <end position="96"/>
    </location>
</feature>
<feature type="compositionally biased region" description="Polar residues" evidence="1">
    <location>
        <begin position="1"/>
        <end position="10"/>
    </location>
</feature>
<evidence type="ECO:0000313" key="3">
    <source>
        <dbReference type="Proteomes" id="UP000218334"/>
    </source>
</evidence>
<name>A0A2H3B8L5_9AGAR</name>
<proteinExistence type="predicted"/>
<sequence>MQQEDPSLTSDDIWGPDDGDMSEAKRRDENVFGMKLKYEEADRSERRGNLEKHHQKKDEGDDLGGEANRQRHGIAVSLGKSDIQEEYTSPRCGGENGKHGIFFEEDMAVFELNVTMAVTLRTPTTLSAVSPPSLRQGGTRPFYLSVCKMLSQDHLYP</sequence>
<organism evidence="2 3">
    <name type="scientific">Armillaria solidipes</name>
    <dbReference type="NCBI Taxonomy" id="1076256"/>
    <lineage>
        <taxon>Eukaryota</taxon>
        <taxon>Fungi</taxon>
        <taxon>Dikarya</taxon>
        <taxon>Basidiomycota</taxon>
        <taxon>Agaricomycotina</taxon>
        <taxon>Agaricomycetes</taxon>
        <taxon>Agaricomycetidae</taxon>
        <taxon>Agaricales</taxon>
        <taxon>Marasmiineae</taxon>
        <taxon>Physalacriaceae</taxon>
        <taxon>Armillaria</taxon>
    </lineage>
</organism>
<dbReference type="AlphaFoldDB" id="A0A2H3B8L5"/>
<reference evidence="3" key="1">
    <citation type="journal article" date="2017" name="Nat. Ecol. Evol.">
        <title>Genome expansion and lineage-specific genetic innovations in the forest pathogenic fungi Armillaria.</title>
        <authorList>
            <person name="Sipos G."/>
            <person name="Prasanna A.N."/>
            <person name="Walter M.C."/>
            <person name="O'Connor E."/>
            <person name="Balint B."/>
            <person name="Krizsan K."/>
            <person name="Kiss B."/>
            <person name="Hess J."/>
            <person name="Varga T."/>
            <person name="Slot J."/>
            <person name="Riley R."/>
            <person name="Boka B."/>
            <person name="Rigling D."/>
            <person name="Barry K."/>
            <person name="Lee J."/>
            <person name="Mihaltcheva S."/>
            <person name="LaButti K."/>
            <person name="Lipzen A."/>
            <person name="Waldron R."/>
            <person name="Moloney N.M."/>
            <person name="Sperisen C."/>
            <person name="Kredics L."/>
            <person name="Vagvoelgyi C."/>
            <person name="Patrignani A."/>
            <person name="Fitzpatrick D."/>
            <person name="Nagy I."/>
            <person name="Doyle S."/>
            <person name="Anderson J.B."/>
            <person name="Grigoriev I.V."/>
            <person name="Gueldener U."/>
            <person name="Muensterkoetter M."/>
            <person name="Nagy L.G."/>
        </authorList>
    </citation>
    <scope>NUCLEOTIDE SEQUENCE [LARGE SCALE GENOMIC DNA]</scope>
    <source>
        <strain evidence="3">28-4</strain>
    </source>
</reference>
<evidence type="ECO:0000256" key="1">
    <source>
        <dbReference type="SAM" id="MobiDB-lite"/>
    </source>
</evidence>
<dbReference type="EMBL" id="KZ293480">
    <property type="protein sequence ID" value="PBK60947.1"/>
    <property type="molecule type" value="Genomic_DNA"/>
</dbReference>
<feature type="compositionally biased region" description="Basic and acidic residues" evidence="1">
    <location>
        <begin position="22"/>
        <end position="59"/>
    </location>
</feature>
<gene>
    <name evidence="2" type="ORF">ARMSODRAFT_1026036</name>
</gene>
<dbReference type="Proteomes" id="UP000218334">
    <property type="component" value="Unassembled WGS sequence"/>
</dbReference>
<protein>
    <submittedName>
        <fullName evidence="2">Uncharacterized protein</fullName>
    </submittedName>
</protein>